<dbReference type="PROSITE" id="PS01116">
    <property type="entry name" value="XANTH_URACIL_PERMASE"/>
    <property type="match status" value="1"/>
</dbReference>
<feature type="transmembrane region" description="Helical" evidence="9">
    <location>
        <begin position="261"/>
        <end position="281"/>
    </location>
</feature>
<dbReference type="SUPFAM" id="SSF158694">
    <property type="entry name" value="UraD-Like"/>
    <property type="match status" value="1"/>
</dbReference>
<feature type="transmembrane region" description="Helical" evidence="9">
    <location>
        <begin position="105"/>
        <end position="125"/>
    </location>
</feature>
<dbReference type="PANTHER" id="PTHR42810:SF4">
    <property type="entry name" value="URIC ACID TRANSPORTER UACT"/>
    <property type="match status" value="1"/>
</dbReference>
<proteinExistence type="inferred from homology"/>
<feature type="transmembrane region" description="Helical" evidence="9">
    <location>
        <begin position="48"/>
        <end position="69"/>
    </location>
</feature>
<name>A0A839QT91_9MICO</name>
<keyword evidence="4" id="KW-1003">Cell membrane</keyword>
<keyword evidence="5" id="KW-0659">Purine metabolism</keyword>
<keyword evidence="7 9" id="KW-1133">Transmembrane helix</keyword>
<evidence type="ECO:0000256" key="2">
    <source>
        <dbReference type="ARBA" id="ARBA00008821"/>
    </source>
</evidence>
<comment type="subcellular location">
    <subcellularLocation>
        <location evidence="1">Cell membrane</location>
        <topology evidence="1">Multi-pass membrane protein</topology>
    </subcellularLocation>
</comment>
<dbReference type="Pfam" id="PF09349">
    <property type="entry name" value="OHCU_decarbox"/>
    <property type="match status" value="1"/>
</dbReference>
<dbReference type="GO" id="GO:0042907">
    <property type="term" value="F:xanthine transmembrane transporter activity"/>
    <property type="evidence" value="ECO:0007669"/>
    <property type="project" value="TreeGrafter"/>
</dbReference>
<accession>A0A839QT91</accession>
<evidence type="ECO:0000256" key="5">
    <source>
        <dbReference type="ARBA" id="ARBA00022631"/>
    </source>
</evidence>
<dbReference type="RefSeq" id="WP_183376342.1">
    <property type="nucleotide sequence ID" value="NZ_JACHWP010000004.1"/>
</dbReference>
<sequence>LPIIAIGLATTGGQGGAAALPFIYGSVIIAGLFTFFAAPYFARLIRFFPPVVIGTVLTCMGITLLAVSANDITSWADGTPASSDVLYAALTLAVIVAAQRFFRGFLGTIAILIGLIIGTATALALGDASFAEVGTADWVGVTTPFYFGLPAFTLTGAISMIVVMLITMVETTGDVFAAGEIVGKRITRGHIRAAIRADGLSTTLGGVLNSFPYTCFAQNVGLVRLTGVRSRWVVAGAGVIMIILGVLPKAGAVVASIPGPVLGAASLALFANVALVGIQTLASVDLRDNRNAVVVTISLGLALLVTFKPAIAELVPSSLQVLFASGVTVGSICAIVLNLLFFHVGRQAGPDVAVGADGSRLTMEEISAMDTAEFATALAPLFNNETWPLEAAAQRGPFSSVQDLREAIQEAVLTAPHEKQIALIEDYPDMAELLLADDTRAEEIAKVAGSLALENMDDAEQQQLQELADAYREKFDLPFVACLGRMDSRQQIITSGIRRLENSREQERVVALAEVVEIANDRFGIMMADANPIASAWHRKFEQLH</sequence>
<dbReference type="AlphaFoldDB" id="A0A839QT91"/>
<keyword evidence="6 9" id="KW-0812">Transmembrane</keyword>
<comment type="similarity">
    <text evidence="2">Belongs to the nucleobase:cation symporter-2 (NCS2) (TC 2.A.40) family.</text>
</comment>
<organism evidence="11 12">
    <name type="scientific">Helcobacillus massiliensis</name>
    <dbReference type="NCBI Taxonomy" id="521392"/>
    <lineage>
        <taxon>Bacteria</taxon>
        <taxon>Bacillati</taxon>
        <taxon>Actinomycetota</taxon>
        <taxon>Actinomycetes</taxon>
        <taxon>Micrococcales</taxon>
        <taxon>Dermabacteraceae</taxon>
        <taxon>Helcobacillus</taxon>
    </lineage>
</organism>
<keyword evidence="3" id="KW-0813">Transport</keyword>
<dbReference type="Pfam" id="PF00860">
    <property type="entry name" value="Xan_ur_permease"/>
    <property type="match status" value="1"/>
</dbReference>
<feature type="transmembrane region" description="Helical" evidence="9">
    <location>
        <begin position="232"/>
        <end position="255"/>
    </location>
</feature>
<feature type="domain" description="Oxo-4-hydroxy-4-carboxy-5-ureidoimidazoline decarboxylase" evidence="10">
    <location>
        <begin position="368"/>
        <end position="523"/>
    </location>
</feature>
<dbReference type="InterPro" id="IPR006042">
    <property type="entry name" value="Xan_ur_permease"/>
</dbReference>
<evidence type="ECO:0000256" key="6">
    <source>
        <dbReference type="ARBA" id="ARBA00022692"/>
    </source>
</evidence>
<comment type="caution">
    <text evidence="11">The sequence shown here is derived from an EMBL/GenBank/DDBJ whole genome shotgun (WGS) entry which is preliminary data.</text>
</comment>
<dbReference type="PANTHER" id="PTHR42810">
    <property type="entry name" value="PURINE PERMEASE C1399.01C-RELATED"/>
    <property type="match status" value="1"/>
</dbReference>
<feature type="transmembrane region" description="Helical" evidence="9">
    <location>
        <begin position="22"/>
        <end position="41"/>
    </location>
</feature>
<evidence type="ECO:0000256" key="7">
    <source>
        <dbReference type="ARBA" id="ARBA00022989"/>
    </source>
</evidence>
<feature type="transmembrane region" description="Helical" evidence="9">
    <location>
        <begin position="318"/>
        <end position="341"/>
    </location>
</feature>
<evidence type="ECO:0000256" key="9">
    <source>
        <dbReference type="SAM" id="Phobius"/>
    </source>
</evidence>
<feature type="transmembrane region" description="Helical" evidence="9">
    <location>
        <begin position="145"/>
        <end position="166"/>
    </location>
</feature>
<evidence type="ECO:0000313" key="11">
    <source>
        <dbReference type="EMBL" id="MBB3023282.1"/>
    </source>
</evidence>
<dbReference type="GO" id="GO:0005886">
    <property type="term" value="C:plasma membrane"/>
    <property type="evidence" value="ECO:0007669"/>
    <property type="project" value="UniProtKB-SubCell"/>
</dbReference>
<dbReference type="Gene3D" id="1.10.3330.10">
    <property type="entry name" value="Oxo-4-hydroxy-4-carboxy-5-ureidoimidazoline decarboxylase"/>
    <property type="match status" value="1"/>
</dbReference>
<evidence type="ECO:0000256" key="4">
    <source>
        <dbReference type="ARBA" id="ARBA00022475"/>
    </source>
</evidence>
<dbReference type="NCBIfam" id="NF037981">
    <property type="entry name" value="NCS2_1"/>
    <property type="match status" value="1"/>
</dbReference>
<evidence type="ECO:0000256" key="1">
    <source>
        <dbReference type="ARBA" id="ARBA00004651"/>
    </source>
</evidence>
<dbReference type="InterPro" id="IPR018020">
    <property type="entry name" value="OHCU_decarboxylase"/>
</dbReference>
<keyword evidence="12" id="KW-1185">Reference proteome</keyword>
<protein>
    <submittedName>
        <fullName evidence="11">OHCU decarboxylase</fullName>
    </submittedName>
</protein>
<reference evidence="11 12" key="1">
    <citation type="submission" date="2020-08" db="EMBL/GenBank/DDBJ databases">
        <title>Sequencing the genomes of 1000 actinobacteria strains.</title>
        <authorList>
            <person name="Klenk H.-P."/>
        </authorList>
    </citation>
    <scope>NUCLEOTIDE SEQUENCE [LARGE SCALE GENOMIC DNA]</scope>
    <source>
        <strain evidence="11 12">DSM 23040</strain>
    </source>
</reference>
<dbReference type="GO" id="GO:0006144">
    <property type="term" value="P:purine nucleobase metabolic process"/>
    <property type="evidence" value="ECO:0007669"/>
    <property type="project" value="UniProtKB-KW"/>
</dbReference>
<evidence type="ECO:0000259" key="10">
    <source>
        <dbReference type="Pfam" id="PF09349"/>
    </source>
</evidence>
<feature type="transmembrane region" description="Helical" evidence="9">
    <location>
        <begin position="293"/>
        <end position="312"/>
    </location>
</feature>
<dbReference type="InterPro" id="IPR006043">
    <property type="entry name" value="NCS2"/>
</dbReference>
<evidence type="ECO:0000256" key="8">
    <source>
        <dbReference type="ARBA" id="ARBA00023136"/>
    </source>
</evidence>
<feature type="non-terminal residue" evidence="11">
    <location>
        <position position="1"/>
    </location>
</feature>
<dbReference type="InterPro" id="IPR036778">
    <property type="entry name" value="OHCU_decarboxylase_sf"/>
</dbReference>
<keyword evidence="8 9" id="KW-0472">Membrane</keyword>
<dbReference type="Proteomes" id="UP000568050">
    <property type="component" value="Unassembled WGS sequence"/>
</dbReference>
<gene>
    <name evidence="11" type="ORF">FHX50_001574</name>
</gene>
<feature type="transmembrane region" description="Helical" evidence="9">
    <location>
        <begin position="81"/>
        <end position="98"/>
    </location>
</feature>
<evidence type="ECO:0000256" key="3">
    <source>
        <dbReference type="ARBA" id="ARBA00022448"/>
    </source>
</evidence>
<dbReference type="EMBL" id="JACHWP010000004">
    <property type="protein sequence ID" value="MBB3023282.1"/>
    <property type="molecule type" value="Genomic_DNA"/>
</dbReference>
<evidence type="ECO:0000313" key="12">
    <source>
        <dbReference type="Proteomes" id="UP000568050"/>
    </source>
</evidence>